<proteinExistence type="predicted"/>
<organism evidence="1 2">
    <name type="scientific">Lentzea pudingi</name>
    <dbReference type="NCBI Taxonomy" id="1789439"/>
    <lineage>
        <taxon>Bacteria</taxon>
        <taxon>Bacillati</taxon>
        <taxon>Actinomycetota</taxon>
        <taxon>Actinomycetes</taxon>
        <taxon>Pseudonocardiales</taxon>
        <taxon>Pseudonocardiaceae</taxon>
        <taxon>Lentzea</taxon>
    </lineage>
</organism>
<protein>
    <submittedName>
        <fullName evidence="1">Uncharacterized protein</fullName>
    </submittedName>
</protein>
<dbReference type="Proteomes" id="UP000597656">
    <property type="component" value="Unassembled WGS sequence"/>
</dbReference>
<reference evidence="2" key="1">
    <citation type="journal article" date="2019" name="Int. J. Syst. Evol. Microbiol.">
        <title>The Global Catalogue of Microorganisms (GCM) 10K type strain sequencing project: providing services to taxonomists for standard genome sequencing and annotation.</title>
        <authorList>
            <consortium name="The Broad Institute Genomics Platform"/>
            <consortium name="The Broad Institute Genome Sequencing Center for Infectious Disease"/>
            <person name="Wu L."/>
            <person name="Ma J."/>
        </authorList>
    </citation>
    <scope>NUCLEOTIDE SEQUENCE [LARGE SCALE GENOMIC DNA]</scope>
    <source>
        <strain evidence="2">CGMCC 4.7319</strain>
    </source>
</reference>
<dbReference type="EMBL" id="BMNC01000009">
    <property type="protein sequence ID" value="GGN10014.1"/>
    <property type="molecule type" value="Genomic_DNA"/>
</dbReference>
<comment type="caution">
    <text evidence="1">The sequence shown here is derived from an EMBL/GenBank/DDBJ whole genome shotgun (WGS) entry which is preliminary data.</text>
</comment>
<sequence>MTDVSAIKADIMRLGLEWEGIDLLATLLERHTEVGALLQEHASKSNNPLASEMMAAWHQINDGGLQVTRDLIAAAGAVAVAWAESM</sequence>
<evidence type="ECO:0000313" key="1">
    <source>
        <dbReference type="EMBL" id="GGN10014.1"/>
    </source>
</evidence>
<name>A0ABQ2IG16_9PSEU</name>
<accession>A0ABQ2IG16</accession>
<keyword evidence="2" id="KW-1185">Reference proteome</keyword>
<gene>
    <name evidence="1" type="ORF">GCM10011609_57240</name>
</gene>
<evidence type="ECO:0000313" key="2">
    <source>
        <dbReference type="Proteomes" id="UP000597656"/>
    </source>
</evidence>